<evidence type="ECO:0000313" key="2">
    <source>
        <dbReference type="EMBL" id="KNZ53517.1"/>
    </source>
</evidence>
<evidence type="ECO:0000256" key="1">
    <source>
        <dbReference type="SAM" id="MobiDB-lite"/>
    </source>
</evidence>
<organism evidence="2 3">
    <name type="scientific">Puccinia sorghi</name>
    <dbReference type="NCBI Taxonomy" id="27349"/>
    <lineage>
        <taxon>Eukaryota</taxon>
        <taxon>Fungi</taxon>
        <taxon>Dikarya</taxon>
        <taxon>Basidiomycota</taxon>
        <taxon>Pucciniomycotina</taxon>
        <taxon>Pucciniomycetes</taxon>
        <taxon>Pucciniales</taxon>
        <taxon>Pucciniaceae</taxon>
        <taxon>Puccinia</taxon>
    </lineage>
</organism>
<sequence length="236" mass="26006">MNFPNNSNSDELPSNFQTFITNTVNQQSQQLQAMQHALAEKDEIIRQLLANVGDISLNDKNGPAEVSQKGSTSKPRISKNTPPNKGKAPQRTLSGPSKLSTPTHASKSKTSTPTRPAQINSGSASKKVTPKKPNQVVMAELPRNFNKTKLAFYAHIKILWGLWVKRPIPPAPKPEVLKEFYRRFSDAEQIQNVADNSSLPAMVPSTEIEVFKQLGLVGLQQSALFDKLRLPALTIT</sequence>
<accession>A0A0L6UZ58</accession>
<dbReference type="AlphaFoldDB" id="A0A0L6UZ58"/>
<dbReference type="OrthoDB" id="3056461at2759"/>
<name>A0A0L6UZ58_9BASI</name>
<feature type="compositionally biased region" description="Polar residues" evidence="1">
    <location>
        <begin position="68"/>
        <end position="83"/>
    </location>
</feature>
<feature type="region of interest" description="Disordered" evidence="1">
    <location>
        <begin position="55"/>
        <end position="131"/>
    </location>
</feature>
<gene>
    <name evidence="2" type="ORF">VP01_3217g3</name>
</gene>
<dbReference type="Proteomes" id="UP000037035">
    <property type="component" value="Unassembled WGS sequence"/>
</dbReference>
<protein>
    <submittedName>
        <fullName evidence="2">Uncharacterized protein</fullName>
    </submittedName>
</protein>
<dbReference type="VEuPathDB" id="FungiDB:VP01_3217g3"/>
<comment type="caution">
    <text evidence="2">The sequence shown here is derived from an EMBL/GenBank/DDBJ whole genome shotgun (WGS) entry which is preliminary data.</text>
</comment>
<evidence type="ECO:0000313" key="3">
    <source>
        <dbReference type="Proteomes" id="UP000037035"/>
    </source>
</evidence>
<reference evidence="2 3" key="1">
    <citation type="submission" date="2015-08" db="EMBL/GenBank/DDBJ databases">
        <title>Next Generation Sequencing and Analysis of the Genome of Puccinia sorghi L Schw, the Causal Agent of Maize Common Rust.</title>
        <authorList>
            <person name="Rochi L."/>
            <person name="Burguener G."/>
            <person name="Darino M."/>
            <person name="Turjanski A."/>
            <person name="Kreff E."/>
            <person name="Dieguez M.J."/>
            <person name="Sacco F."/>
        </authorList>
    </citation>
    <scope>NUCLEOTIDE SEQUENCE [LARGE SCALE GENOMIC DNA]</scope>
    <source>
        <strain evidence="2 3">RO10H11247</strain>
    </source>
</reference>
<dbReference type="EMBL" id="LAVV01008188">
    <property type="protein sequence ID" value="KNZ53517.1"/>
    <property type="molecule type" value="Genomic_DNA"/>
</dbReference>
<keyword evidence="3" id="KW-1185">Reference proteome</keyword>
<feature type="compositionally biased region" description="Polar residues" evidence="1">
    <location>
        <begin position="91"/>
        <end position="126"/>
    </location>
</feature>
<proteinExistence type="predicted"/>